<name>A0ABR1ELB2_NECAM</name>
<reference evidence="2 3" key="1">
    <citation type="submission" date="2023-08" db="EMBL/GenBank/DDBJ databases">
        <title>A Necator americanus chromosomal reference genome.</title>
        <authorList>
            <person name="Ilik V."/>
            <person name="Petrzelkova K.J."/>
            <person name="Pardy F."/>
            <person name="Fuh T."/>
            <person name="Niatou-Singa F.S."/>
            <person name="Gouil Q."/>
            <person name="Baker L."/>
            <person name="Ritchie M.E."/>
            <person name="Jex A.R."/>
            <person name="Gazzola D."/>
            <person name="Li H."/>
            <person name="Toshio Fujiwara R."/>
            <person name="Zhan B."/>
            <person name="Aroian R.V."/>
            <person name="Pafco B."/>
            <person name="Schwarz E.M."/>
        </authorList>
    </citation>
    <scope>NUCLEOTIDE SEQUENCE [LARGE SCALE GENOMIC DNA]</scope>
    <source>
        <strain evidence="2 3">Aroian</strain>
        <tissue evidence="2">Whole animal</tissue>
    </source>
</reference>
<evidence type="ECO:0000313" key="2">
    <source>
        <dbReference type="EMBL" id="KAK6763457.1"/>
    </source>
</evidence>
<proteinExistence type="predicted"/>
<gene>
    <name evidence="2" type="primary">Necator_chrX.g24123</name>
    <name evidence="2" type="ORF">RB195_023958</name>
</gene>
<evidence type="ECO:0000256" key="1">
    <source>
        <dbReference type="SAM" id="MobiDB-lite"/>
    </source>
</evidence>
<keyword evidence="3" id="KW-1185">Reference proteome</keyword>
<sequence length="149" mass="17382">MMEEVGRSSTDTEDRHRDIFQRMEMEYATARESLFKMMRNPAEGTQMGLEQAEIKLREFCKMIEDLARDAEESENNERLACHPEVPPFGRPRVQSHLRKTDQAKRKHMLDIPDCVHDERDACTLCLRMQPSSSSTNNQICWSQCPTCED</sequence>
<comment type="caution">
    <text evidence="2">The sequence shown here is derived from an EMBL/GenBank/DDBJ whole genome shotgun (WGS) entry which is preliminary data.</text>
</comment>
<accession>A0ABR1ELB2</accession>
<dbReference type="EMBL" id="JAVFWL010000006">
    <property type="protein sequence ID" value="KAK6763457.1"/>
    <property type="molecule type" value="Genomic_DNA"/>
</dbReference>
<evidence type="ECO:0000313" key="3">
    <source>
        <dbReference type="Proteomes" id="UP001303046"/>
    </source>
</evidence>
<protein>
    <recommendedName>
        <fullName evidence="4">Inhibitor of growth protein N-terminal histone-binding domain-containing protein</fullName>
    </recommendedName>
</protein>
<feature type="region of interest" description="Disordered" evidence="1">
    <location>
        <begin position="74"/>
        <end position="94"/>
    </location>
</feature>
<dbReference type="Proteomes" id="UP001303046">
    <property type="component" value="Unassembled WGS sequence"/>
</dbReference>
<organism evidence="2 3">
    <name type="scientific">Necator americanus</name>
    <name type="common">Human hookworm</name>
    <dbReference type="NCBI Taxonomy" id="51031"/>
    <lineage>
        <taxon>Eukaryota</taxon>
        <taxon>Metazoa</taxon>
        <taxon>Ecdysozoa</taxon>
        <taxon>Nematoda</taxon>
        <taxon>Chromadorea</taxon>
        <taxon>Rhabditida</taxon>
        <taxon>Rhabditina</taxon>
        <taxon>Rhabditomorpha</taxon>
        <taxon>Strongyloidea</taxon>
        <taxon>Ancylostomatidae</taxon>
        <taxon>Bunostominae</taxon>
        <taxon>Necator</taxon>
    </lineage>
</organism>
<evidence type="ECO:0008006" key="4">
    <source>
        <dbReference type="Google" id="ProtNLM"/>
    </source>
</evidence>